<dbReference type="PANTHER" id="PTHR10438">
    <property type="entry name" value="THIOREDOXIN"/>
    <property type="match status" value="1"/>
</dbReference>
<dbReference type="PANTHER" id="PTHR10438:SF468">
    <property type="entry name" value="THIOREDOXIN-1-RELATED"/>
    <property type="match status" value="1"/>
</dbReference>
<dbReference type="SUPFAM" id="SSF52833">
    <property type="entry name" value="Thioredoxin-like"/>
    <property type="match status" value="1"/>
</dbReference>
<dbReference type="AlphaFoldDB" id="A0A6C0DAC0"/>
<dbReference type="CDD" id="cd02947">
    <property type="entry name" value="TRX_family"/>
    <property type="match status" value="1"/>
</dbReference>
<name>A0A6C0DAC0_9ZZZZ</name>
<organism evidence="2">
    <name type="scientific">viral metagenome</name>
    <dbReference type="NCBI Taxonomy" id="1070528"/>
    <lineage>
        <taxon>unclassified sequences</taxon>
        <taxon>metagenomes</taxon>
        <taxon>organismal metagenomes</taxon>
    </lineage>
</organism>
<sequence>MLPIITVIKDRNHLFEILQTNPGAVVIKFGATWCGPCKIIEDQVHTLMNMMPNNVQSIIVDVDECVDLYSFLKSKKMVNGIPVILVYYKGNLNYIPDDRVVGADKNQINILFNKVVDLVTGKK</sequence>
<dbReference type="EMBL" id="MN739577">
    <property type="protein sequence ID" value="QHT13798.1"/>
    <property type="molecule type" value="Genomic_DNA"/>
</dbReference>
<feature type="domain" description="Thioredoxin" evidence="1">
    <location>
        <begin position="10"/>
        <end position="106"/>
    </location>
</feature>
<dbReference type="InterPro" id="IPR013766">
    <property type="entry name" value="Thioredoxin_domain"/>
</dbReference>
<dbReference type="InterPro" id="IPR050620">
    <property type="entry name" value="Thioredoxin_H-type-like"/>
</dbReference>
<proteinExistence type="predicted"/>
<dbReference type="Gene3D" id="3.40.30.10">
    <property type="entry name" value="Glutaredoxin"/>
    <property type="match status" value="1"/>
</dbReference>
<protein>
    <recommendedName>
        <fullName evidence="1">Thioredoxin domain-containing protein</fullName>
    </recommendedName>
</protein>
<dbReference type="InterPro" id="IPR036249">
    <property type="entry name" value="Thioredoxin-like_sf"/>
</dbReference>
<accession>A0A6C0DAC0</accession>
<reference evidence="2" key="1">
    <citation type="journal article" date="2020" name="Nature">
        <title>Giant virus diversity and host interactions through global metagenomics.</title>
        <authorList>
            <person name="Schulz F."/>
            <person name="Roux S."/>
            <person name="Paez-Espino D."/>
            <person name="Jungbluth S."/>
            <person name="Walsh D.A."/>
            <person name="Denef V.J."/>
            <person name="McMahon K.D."/>
            <person name="Konstantinidis K.T."/>
            <person name="Eloe-Fadrosh E.A."/>
            <person name="Kyrpides N.C."/>
            <person name="Woyke T."/>
        </authorList>
    </citation>
    <scope>NUCLEOTIDE SEQUENCE</scope>
    <source>
        <strain evidence="2">GVMAG-M-3300023174-134</strain>
    </source>
</reference>
<dbReference type="Pfam" id="PF00085">
    <property type="entry name" value="Thioredoxin"/>
    <property type="match status" value="1"/>
</dbReference>
<evidence type="ECO:0000259" key="1">
    <source>
        <dbReference type="Pfam" id="PF00085"/>
    </source>
</evidence>
<evidence type="ECO:0000313" key="2">
    <source>
        <dbReference type="EMBL" id="QHT13798.1"/>
    </source>
</evidence>